<dbReference type="InterPro" id="IPR015867">
    <property type="entry name" value="N-reg_PII/ATP_PRibTrfase_C"/>
</dbReference>
<dbReference type="Proteomes" id="UP001576774">
    <property type="component" value="Unassembled WGS sequence"/>
</dbReference>
<dbReference type="RefSeq" id="WP_413271593.1">
    <property type="nucleotide sequence ID" value="NZ_JBHFNQ010000126.1"/>
</dbReference>
<gene>
    <name evidence="1" type="ORF">ACE1CC_16850</name>
</gene>
<comment type="caution">
    <text evidence="1">The sequence shown here is derived from an EMBL/GenBank/DDBJ whole genome shotgun (WGS) entry which is preliminary data.</text>
</comment>
<proteinExistence type="predicted"/>
<accession>A0ABV4X6W9</accession>
<sequence>MERVKKVEIVTTSLEMHKVLEVLDEIGISGYTVIREVTGKGDRGIASDDLEGDILSNKYVMSICTEDQQQTLVEAIRPILKKFGGVCIVSDACWIVH</sequence>
<evidence type="ECO:0000313" key="2">
    <source>
        <dbReference type="Proteomes" id="UP001576774"/>
    </source>
</evidence>
<name>A0ABV4X6W9_9CYAN</name>
<organism evidence="1 2">
    <name type="scientific">Floridaenema aerugineum BLCC-F46</name>
    <dbReference type="NCBI Taxonomy" id="3153654"/>
    <lineage>
        <taxon>Bacteria</taxon>
        <taxon>Bacillati</taxon>
        <taxon>Cyanobacteriota</taxon>
        <taxon>Cyanophyceae</taxon>
        <taxon>Oscillatoriophycideae</taxon>
        <taxon>Aerosakkonematales</taxon>
        <taxon>Aerosakkonemataceae</taxon>
        <taxon>Floridanema</taxon>
        <taxon>Floridanema aerugineum</taxon>
    </lineage>
</organism>
<dbReference type="InterPro" id="IPR002187">
    <property type="entry name" value="N-reg_PII"/>
</dbReference>
<dbReference type="SUPFAM" id="SSF54913">
    <property type="entry name" value="GlnB-like"/>
    <property type="match status" value="1"/>
</dbReference>
<dbReference type="InterPro" id="IPR011322">
    <property type="entry name" value="N-reg_PII-like_a/b"/>
</dbReference>
<reference evidence="1 2" key="1">
    <citation type="submission" date="2024-09" db="EMBL/GenBank/DDBJ databases">
        <title>Floridaenema gen nov. (Aerosakkonemataceae, Aerosakkonematales ord. nov., Cyanobacteria) from benthic tropical and subtropical fresh waters, with the description of four new species.</title>
        <authorList>
            <person name="Moretto J.A."/>
            <person name="Berthold D.E."/>
            <person name="Lefler F.W."/>
            <person name="Huang I.-S."/>
            <person name="Laughinghouse H. IV."/>
        </authorList>
    </citation>
    <scope>NUCLEOTIDE SEQUENCE [LARGE SCALE GENOMIC DNA]</scope>
    <source>
        <strain evidence="1 2">BLCC-F46</strain>
    </source>
</reference>
<dbReference type="EMBL" id="JBHFNQ010000126">
    <property type="protein sequence ID" value="MFB2878522.1"/>
    <property type="molecule type" value="Genomic_DNA"/>
</dbReference>
<keyword evidence="2" id="KW-1185">Reference proteome</keyword>
<dbReference type="Pfam" id="PF00543">
    <property type="entry name" value="P-II"/>
    <property type="match status" value="1"/>
</dbReference>
<protein>
    <submittedName>
        <fullName evidence="1">P-II family nitrogen regulator</fullName>
    </submittedName>
</protein>
<dbReference type="Gene3D" id="3.30.70.120">
    <property type="match status" value="1"/>
</dbReference>
<evidence type="ECO:0000313" key="1">
    <source>
        <dbReference type="EMBL" id="MFB2878522.1"/>
    </source>
</evidence>